<evidence type="ECO:0000313" key="1">
    <source>
        <dbReference type="EMBL" id="KAK4215614.1"/>
    </source>
</evidence>
<comment type="caution">
    <text evidence="1">The sequence shown here is derived from an EMBL/GenBank/DDBJ whole genome shotgun (WGS) entry which is preliminary data.</text>
</comment>
<dbReference type="InterPro" id="IPR046341">
    <property type="entry name" value="SET_dom_sf"/>
</dbReference>
<evidence type="ECO:0000313" key="2">
    <source>
        <dbReference type="Proteomes" id="UP001301769"/>
    </source>
</evidence>
<dbReference type="SUPFAM" id="SSF82199">
    <property type="entry name" value="SET domain"/>
    <property type="match status" value="1"/>
</dbReference>
<dbReference type="AlphaFoldDB" id="A0AAN6YAC4"/>
<dbReference type="Proteomes" id="UP001301769">
    <property type="component" value="Unassembled WGS sequence"/>
</dbReference>
<reference evidence="1" key="2">
    <citation type="submission" date="2023-05" db="EMBL/GenBank/DDBJ databases">
        <authorList>
            <consortium name="Lawrence Berkeley National Laboratory"/>
            <person name="Steindorff A."/>
            <person name="Hensen N."/>
            <person name="Bonometti L."/>
            <person name="Westerberg I."/>
            <person name="Brannstrom I.O."/>
            <person name="Guillou S."/>
            <person name="Cros-Aarteil S."/>
            <person name="Calhoun S."/>
            <person name="Haridas S."/>
            <person name="Kuo A."/>
            <person name="Mondo S."/>
            <person name="Pangilinan J."/>
            <person name="Riley R."/>
            <person name="Labutti K."/>
            <person name="Andreopoulos B."/>
            <person name="Lipzen A."/>
            <person name="Chen C."/>
            <person name="Yanf M."/>
            <person name="Daum C."/>
            <person name="Ng V."/>
            <person name="Clum A."/>
            <person name="Ohm R."/>
            <person name="Martin F."/>
            <person name="Silar P."/>
            <person name="Natvig D."/>
            <person name="Lalanne C."/>
            <person name="Gautier V."/>
            <person name="Ament-Velasquez S.L."/>
            <person name="Kruys A."/>
            <person name="Hutchinson M.I."/>
            <person name="Powell A.J."/>
            <person name="Barry K."/>
            <person name="Miller A.N."/>
            <person name="Grigoriev I.V."/>
            <person name="Debuchy R."/>
            <person name="Gladieux P."/>
            <person name="Thoren M.H."/>
            <person name="Johannesson H."/>
        </authorList>
    </citation>
    <scope>NUCLEOTIDE SEQUENCE</scope>
    <source>
        <strain evidence="1">PSN293</strain>
    </source>
</reference>
<reference evidence="1" key="1">
    <citation type="journal article" date="2023" name="Mol. Phylogenet. Evol.">
        <title>Genome-scale phylogeny and comparative genomics of the fungal order Sordariales.</title>
        <authorList>
            <person name="Hensen N."/>
            <person name="Bonometti L."/>
            <person name="Westerberg I."/>
            <person name="Brannstrom I.O."/>
            <person name="Guillou S."/>
            <person name="Cros-Aarteil S."/>
            <person name="Calhoun S."/>
            <person name="Haridas S."/>
            <person name="Kuo A."/>
            <person name="Mondo S."/>
            <person name="Pangilinan J."/>
            <person name="Riley R."/>
            <person name="LaButti K."/>
            <person name="Andreopoulos B."/>
            <person name="Lipzen A."/>
            <person name="Chen C."/>
            <person name="Yan M."/>
            <person name="Daum C."/>
            <person name="Ng V."/>
            <person name="Clum A."/>
            <person name="Steindorff A."/>
            <person name="Ohm R.A."/>
            <person name="Martin F."/>
            <person name="Silar P."/>
            <person name="Natvig D.O."/>
            <person name="Lalanne C."/>
            <person name="Gautier V."/>
            <person name="Ament-Velasquez S.L."/>
            <person name="Kruys A."/>
            <person name="Hutchinson M.I."/>
            <person name="Powell A.J."/>
            <person name="Barry K."/>
            <person name="Miller A.N."/>
            <person name="Grigoriev I.V."/>
            <person name="Debuchy R."/>
            <person name="Gladieux P."/>
            <person name="Hiltunen Thoren M."/>
            <person name="Johannesson H."/>
        </authorList>
    </citation>
    <scope>NUCLEOTIDE SEQUENCE</scope>
    <source>
        <strain evidence="1">PSN293</strain>
    </source>
</reference>
<dbReference type="EMBL" id="MU858078">
    <property type="protein sequence ID" value="KAK4215614.1"/>
    <property type="molecule type" value="Genomic_DNA"/>
</dbReference>
<protein>
    <submittedName>
        <fullName evidence="1">Ribosomal lysine N-methyltransferase set10</fullName>
    </submittedName>
</protein>
<dbReference type="CDD" id="cd19180">
    <property type="entry name" value="SET_SpSET10-like"/>
    <property type="match status" value="1"/>
</dbReference>
<dbReference type="InterPro" id="IPR044432">
    <property type="entry name" value="Set10/Efm1_SET"/>
</dbReference>
<dbReference type="GO" id="GO:0005634">
    <property type="term" value="C:nucleus"/>
    <property type="evidence" value="ECO:0007669"/>
    <property type="project" value="TreeGrafter"/>
</dbReference>
<dbReference type="PANTHER" id="PTHR13271:SF146">
    <property type="entry name" value="SET DOMAIN-CONTAINING PROTEIN"/>
    <property type="match status" value="1"/>
</dbReference>
<name>A0AAN6YAC4_9PEZI</name>
<proteinExistence type="predicted"/>
<dbReference type="InterPro" id="IPR050600">
    <property type="entry name" value="SETD3_SETD6_MTase"/>
</dbReference>
<dbReference type="PANTHER" id="PTHR13271">
    <property type="entry name" value="UNCHARACTERIZED PUTATIVE METHYLTRANSFERASE"/>
    <property type="match status" value="1"/>
</dbReference>
<gene>
    <name evidence="1" type="ORF">QBC37DRAFT_122147</name>
</gene>
<dbReference type="GO" id="GO:0016279">
    <property type="term" value="F:protein-lysine N-methyltransferase activity"/>
    <property type="evidence" value="ECO:0007669"/>
    <property type="project" value="InterPro"/>
</dbReference>
<sequence length="465" mass="52890">MKEGDTRRFAELTEWATKHGAYLHPSVEIYNDDTTKFSLRVKESASPLPANDAEGFAAVSCPYNITLSYLNALSGGPLPRKETANPTFPPRFMDEVPPHVIGRFFLVHEYLKDKESFWRPYIATLPQPDQINSWILPAFWPEEDLDVLEGTNAHVAVQEIQANVKREFKQARKILKEEDFSNWQDYTKMLYNWAFCIFTSRSFRPSLILSEAVRKETSSLLPADCELDDFSVLQPLFDIANHSMTARYEWDVSSDPNSCRLICKDSYQPGEQVYNNYGLKSNSELLLGYGFILPETLDLHNDYVHVRKRGGEQENGDKPKDFLISLEPITHPGSLLGRSRQLNANASQLHTLPQFSHVEPALIYDLAFAMSSDDEKRIIESLISTDPDPSTAGQVPDVLQDLVTRIQQALYAKVQHDYQLLEATGGMWSADSDNRNQDLAVEYRQQCEMVLLAAIRTLSYNLPVQ</sequence>
<accession>A0AAN6YAC4</accession>
<dbReference type="Gene3D" id="3.90.1410.10">
    <property type="entry name" value="set domain protein methyltransferase, domain 1"/>
    <property type="match status" value="1"/>
</dbReference>
<organism evidence="1 2">
    <name type="scientific">Rhypophila decipiens</name>
    <dbReference type="NCBI Taxonomy" id="261697"/>
    <lineage>
        <taxon>Eukaryota</taxon>
        <taxon>Fungi</taxon>
        <taxon>Dikarya</taxon>
        <taxon>Ascomycota</taxon>
        <taxon>Pezizomycotina</taxon>
        <taxon>Sordariomycetes</taxon>
        <taxon>Sordariomycetidae</taxon>
        <taxon>Sordariales</taxon>
        <taxon>Naviculisporaceae</taxon>
        <taxon>Rhypophila</taxon>
    </lineage>
</organism>
<keyword evidence="2" id="KW-1185">Reference proteome</keyword>